<accession>A0A836CD60</accession>
<evidence type="ECO:0000313" key="1">
    <source>
        <dbReference type="EMBL" id="KAG5180773.1"/>
    </source>
</evidence>
<dbReference type="InterPro" id="IPR014710">
    <property type="entry name" value="RmlC-like_jellyroll"/>
</dbReference>
<dbReference type="Proteomes" id="UP000664859">
    <property type="component" value="Unassembled WGS sequence"/>
</dbReference>
<dbReference type="Gene3D" id="2.60.120.10">
    <property type="entry name" value="Jelly Rolls"/>
    <property type="match status" value="2"/>
</dbReference>
<organism evidence="1 2">
    <name type="scientific">Tribonema minus</name>
    <dbReference type="NCBI Taxonomy" id="303371"/>
    <lineage>
        <taxon>Eukaryota</taxon>
        <taxon>Sar</taxon>
        <taxon>Stramenopiles</taxon>
        <taxon>Ochrophyta</taxon>
        <taxon>PX clade</taxon>
        <taxon>Xanthophyceae</taxon>
        <taxon>Tribonematales</taxon>
        <taxon>Tribonemataceae</taxon>
        <taxon>Tribonema</taxon>
    </lineage>
</organism>
<proteinExistence type="predicted"/>
<reference evidence="1" key="1">
    <citation type="submission" date="2021-02" db="EMBL/GenBank/DDBJ databases">
        <title>First Annotated Genome of the Yellow-green Alga Tribonema minus.</title>
        <authorList>
            <person name="Mahan K.M."/>
        </authorList>
    </citation>
    <scope>NUCLEOTIDE SEQUENCE</scope>
    <source>
        <strain evidence="1">UTEX B ZZ1240</strain>
    </source>
</reference>
<evidence type="ECO:0000313" key="2">
    <source>
        <dbReference type="Proteomes" id="UP000664859"/>
    </source>
</evidence>
<dbReference type="EMBL" id="JAFCMP010000357">
    <property type="protein sequence ID" value="KAG5180773.1"/>
    <property type="molecule type" value="Genomic_DNA"/>
</dbReference>
<dbReference type="AlphaFoldDB" id="A0A836CD60"/>
<sequence length="230" mass="26397">MTRMVTHDGEEIDYVSVHEEPMHKHQFDNEYVWCYRVGLEPGKMCKWHRHSEDSFYVALTDGKALNRPCDRPEYVHPIKQFDQWWSMAKTSPIIHQARYLPQVCLLAECPIAADFFALEILKSPPVTSDAPLNCPGYTVESEYSKDKARVYQLSLEPGQSTGMHKWNFYGVVLSLSDGELSSEGDGSPFADGKLSKYGRFKWVEGPIEFSVKNEGEAVYKALVVEWLRHE</sequence>
<gene>
    <name evidence="1" type="ORF">JKP88DRAFT_187051</name>
</gene>
<keyword evidence="2" id="KW-1185">Reference proteome</keyword>
<comment type="caution">
    <text evidence="1">The sequence shown here is derived from an EMBL/GenBank/DDBJ whole genome shotgun (WGS) entry which is preliminary data.</text>
</comment>
<dbReference type="OrthoDB" id="48988at2759"/>
<protein>
    <submittedName>
        <fullName evidence="1">Uncharacterized protein</fullName>
    </submittedName>
</protein>
<name>A0A836CD60_9STRA</name>